<dbReference type="InterPro" id="IPR007313">
    <property type="entry name" value="FxsA"/>
</dbReference>
<dbReference type="Pfam" id="PF04186">
    <property type="entry name" value="FxsA"/>
    <property type="match status" value="1"/>
</dbReference>
<dbReference type="GO" id="GO:0016020">
    <property type="term" value="C:membrane"/>
    <property type="evidence" value="ECO:0007669"/>
    <property type="project" value="InterPro"/>
</dbReference>
<evidence type="ECO:0000256" key="1">
    <source>
        <dbReference type="SAM" id="Phobius"/>
    </source>
</evidence>
<evidence type="ECO:0000313" key="2">
    <source>
        <dbReference type="EMBL" id="ANZ41423.1"/>
    </source>
</evidence>
<proteinExistence type="predicted"/>
<keyword evidence="1" id="KW-0472">Membrane</keyword>
<dbReference type="PANTHER" id="PTHR35335">
    <property type="entry name" value="UPF0716 PROTEIN FXSA"/>
    <property type="match status" value="1"/>
</dbReference>
<dbReference type="PANTHER" id="PTHR35335:SF1">
    <property type="entry name" value="UPF0716 PROTEIN FXSA"/>
    <property type="match status" value="1"/>
</dbReference>
<dbReference type="STRING" id="1586287.BBK82_41160"/>
<organism evidence="2 3">
    <name type="scientific">Lentzea guizhouensis</name>
    <dbReference type="NCBI Taxonomy" id="1586287"/>
    <lineage>
        <taxon>Bacteria</taxon>
        <taxon>Bacillati</taxon>
        <taxon>Actinomycetota</taxon>
        <taxon>Actinomycetes</taxon>
        <taxon>Pseudonocardiales</taxon>
        <taxon>Pseudonocardiaceae</taxon>
        <taxon>Lentzea</taxon>
    </lineage>
</organism>
<dbReference type="NCBIfam" id="NF008528">
    <property type="entry name" value="PRK11463.1-2"/>
    <property type="match status" value="1"/>
</dbReference>
<dbReference type="RefSeq" id="WP_065919759.1">
    <property type="nucleotide sequence ID" value="NZ_CP016793.1"/>
</dbReference>
<evidence type="ECO:0000313" key="3">
    <source>
        <dbReference type="Proteomes" id="UP000093053"/>
    </source>
</evidence>
<dbReference type="OrthoDB" id="9792788at2"/>
<gene>
    <name evidence="2" type="ORF">BBK82_41160</name>
</gene>
<reference evidence="2 3" key="1">
    <citation type="submission" date="2016-07" db="EMBL/GenBank/DDBJ databases">
        <title>Complete genome sequence of the Lentzea guizhouensis DHS C013.</title>
        <authorList>
            <person name="Cao C."/>
        </authorList>
    </citation>
    <scope>NUCLEOTIDE SEQUENCE [LARGE SCALE GENOMIC DNA]</scope>
    <source>
        <strain evidence="2 3">DHS C013</strain>
    </source>
</reference>
<sequence length="154" mass="16548">MPLFALLLVGMFAEIAVMIAVGNAIGPLAMIALLLVGTLVGLTLVRRQGAQTMAAFSESVFKRQQPHQEMADGVLIAAAGAMIMVPGFISDVAALFLLFPPTRRLVSRRIARKAEAAALKFEHERRFGPGQVVEGEVVTVDADPVVITERRELP</sequence>
<dbReference type="KEGG" id="led:BBK82_41160"/>
<accession>A0A1B2HUP6</accession>
<name>A0A1B2HUP6_9PSEU</name>
<feature type="transmembrane region" description="Helical" evidence="1">
    <location>
        <begin position="73"/>
        <end position="99"/>
    </location>
</feature>
<dbReference type="Proteomes" id="UP000093053">
    <property type="component" value="Chromosome"/>
</dbReference>
<keyword evidence="1" id="KW-1133">Transmembrane helix</keyword>
<dbReference type="AlphaFoldDB" id="A0A1B2HUP6"/>
<keyword evidence="1" id="KW-0812">Transmembrane</keyword>
<dbReference type="EMBL" id="CP016793">
    <property type="protein sequence ID" value="ANZ41423.1"/>
    <property type="molecule type" value="Genomic_DNA"/>
</dbReference>
<keyword evidence="3" id="KW-1185">Reference proteome</keyword>
<protein>
    <submittedName>
        <fullName evidence="2">Uncharacterized protein</fullName>
    </submittedName>
</protein>